<evidence type="ECO:0000313" key="5">
    <source>
        <dbReference type="EMBL" id="UTT44611.1"/>
    </source>
</evidence>
<dbReference type="InterPro" id="IPR052057">
    <property type="entry name" value="IS150/IS1296_orfA-like"/>
</dbReference>
<feature type="domain" description="Insertion element IS150 protein InsJ-like helix-turn-helix" evidence="4">
    <location>
        <begin position="63"/>
        <end position="115"/>
    </location>
</feature>
<proteinExistence type="inferred from homology"/>
<evidence type="ECO:0000256" key="2">
    <source>
        <dbReference type="SAM" id="Coils"/>
    </source>
</evidence>
<comment type="similarity">
    <text evidence="1">Belongs to the IS150/IS1296 orfA family.</text>
</comment>
<dbReference type="SUPFAM" id="SSF46689">
    <property type="entry name" value="Homeodomain-like"/>
    <property type="match status" value="1"/>
</dbReference>
<evidence type="ECO:0000256" key="1">
    <source>
        <dbReference type="ARBA" id="ARBA00038232"/>
    </source>
</evidence>
<dbReference type="RefSeq" id="WP_058765868.1">
    <property type="nucleotide sequence ID" value="NZ_CP101463.1"/>
</dbReference>
<name>A0ABY5FT44_9BACL</name>
<evidence type="ECO:0000256" key="3">
    <source>
        <dbReference type="SAM" id="MobiDB-lite"/>
    </source>
</evidence>
<evidence type="ECO:0000259" key="4">
    <source>
        <dbReference type="Pfam" id="PF13518"/>
    </source>
</evidence>
<gene>
    <name evidence="5" type="ORF">NMQ00_16060</name>
</gene>
<dbReference type="Pfam" id="PF13518">
    <property type="entry name" value="HTH_28"/>
    <property type="match status" value="1"/>
</dbReference>
<dbReference type="PANTHER" id="PTHR33795:SF1">
    <property type="entry name" value="INSERTION ELEMENT IS150 PROTEIN INSJ"/>
    <property type="match status" value="1"/>
</dbReference>
<feature type="compositionally biased region" description="Basic and acidic residues" evidence="3">
    <location>
        <begin position="101"/>
        <end position="117"/>
    </location>
</feature>
<dbReference type="InterPro" id="IPR010921">
    <property type="entry name" value="Trp_repressor/repl_initiator"/>
</dbReference>
<geneLocation type="plasmid" evidence="5 6">
    <name>pCXA</name>
</geneLocation>
<dbReference type="Gene3D" id="1.10.10.10">
    <property type="entry name" value="Winged helix-like DNA-binding domain superfamily/Winged helix DNA-binding domain"/>
    <property type="match status" value="1"/>
</dbReference>
<keyword evidence="5" id="KW-0614">Plasmid</keyword>
<keyword evidence="2" id="KW-0175">Coiled coil</keyword>
<organism evidence="5 6">
    <name type="scientific">Exiguobacterium aurantiacum</name>
    <dbReference type="NCBI Taxonomy" id="33987"/>
    <lineage>
        <taxon>Bacteria</taxon>
        <taxon>Bacillati</taxon>
        <taxon>Bacillota</taxon>
        <taxon>Bacilli</taxon>
        <taxon>Bacillales</taxon>
        <taxon>Bacillales Family XII. Incertae Sedis</taxon>
        <taxon>Exiguobacterium</taxon>
    </lineage>
</organism>
<reference evidence="5" key="1">
    <citation type="submission" date="2022-07" db="EMBL/GenBank/DDBJ databases">
        <title>Complete genome of CX2.</title>
        <authorList>
            <person name="Cao G."/>
        </authorList>
    </citation>
    <scope>NUCLEOTIDE SEQUENCE</scope>
    <source>
        <strain evidence="5">CX2</strain>
        <plasmid evidence="5">pCXA</plasmid>
    </source>
</reference>
<sequence>MTKFTKTLKIQIAERYLAGKDGYTALGNAFGVNRKKIREWTLLYERWGETIFDPSYTAHSQAFKLRVLNDMAENGLSLMDAALKYRLSSLGMISTWRSTYEREGPEGLAAKPKDRAPMPRRKKQEPKEMTEVEKLKERVEYLEMENAALKKLKALVQEEDARRTGSRPK</sequence>
<protein>
    <submittedName>
        <fullName evidence="5">Helix-turn-helix domain-containing protein</fullName>
    </submittedName>
</protein>
<dbReference type="SUPFAM" id="SSF48295">
    <property type="entry name" value="TrpR-like"/>
    <property type="match status" value="1"/>
</dbReference>
<accession>A0ABY5FT44</accession>
<dbReference type="EMBL" id="CP101463">
    <property type="protein sequence ID" value="UTT44611.1"/>
    <property type="molecule type" value="Genomic_DNA"/>
</dbReference>
<dbReference type="InterPro" id="IPR036388">
    <property type="entry name" value="WH-like_DNA-bd_sf"/>
</dbReference>
<dbReference type="PANTHER" id="PTHR33795">
    <property type="entry name" value="INSERTION ELEMENT IS150 PROTEIN INSJ"/>
    <property type="match status" value="1"/>
</dbReference>
<keyword evidence="6" id="KW-1185">Reference proteome</keyword>
<feature type="region of interest" description="Disordered" evidence="3">
    <location>
        <begin position="101"/>
        <end position="132"/>
    </location>
</feature>
<dbReference type="Proteomes" id="UP001060325">
    <property type="component" value="Plasmid pCXA"/>
</dbReference>
<dbReference type="InterPro" id="IPR055247">
    <property type="entry name" value="InsJ-like_HTH"/>
</dbReference>
<feature type="coiled-coil region" evidence="2">
    <location>
        <begin position="132"/>
        <end position="162"/>
    </location>
</feature>
<evidence type="ECO:0000313" key="6">
    <source>
        <dbReference type="Proteomes" id="UP001060325"/>
    </source>
</evidence>
<dbReference type="InterPro" id="IPR009057">
    <property type="entry name" value="Homeodomain-like_sf"/>
</dbReference>